<dbReference type="EMBL" id="CADCTA010000086">
    <property type="protein sequence ID" value="CAA9254608.1"/>
    <property type="molecule type" value="Genomic_DNA"/>
</dbReference>
<protein>
    <submittedName>
        <fullName evidence="1">Uncharacterized protein</fullName>
    </submittedName>
</protein>
<gene>
    <name evidence="1" type="ORF">AVDCRST_MAG42-2713</name>
</gene>
<name>A0A6J4IML8_9BACT</name>
<reference evidence="1" key="1">
    <citation type="submission" date="2020-02" db="EMBL/GenBank/DDBJ databases">
        <authorList>
            <person name="Meier V. D."/>
        </authorList>
    </citation>
    <scope>NUCLEOTIDE SEQUENCE</scope>
    <source>
        <strain evidence="1">AVDCRST_MAG42</strain>
    </source>
</reference>
<accession>A0A6J4IML8</accession>
<evidence type="ECO:0000313" key="1">
    <source>
        <dbReference type="EMBL" id="CAA9254608.1"/>
    </source>
</evidence>
<organism evidence="1">
    <name type="scientific">uncultured Chthoniobacterales bacterium</name>
    <dbReference type="NCBI Taxonomy" id="1836801"/>
    <lineage>
        <taxon>Bacteria</taxon>
        <taxon>Pseudomonadati</taxon>
        <taxon>Verrucomicrobiota</taxon>
        <taxon>Spartobacteria</taxon>
        <taxon>Chthoniobacterales</taxon>
        <taxon>environmental samples</taxon>
    </lineage>
</organism>
<dbReference type="AlphaFoldDB" id="A0A6J4IML8"/>
<proteinExistence type="predicted"/>
<sequence length="64" mass="7269">MILSARYDSDEFQPILIGDGPFNPFTLMQRDAIMLDQDRARMQRVLLRQLCDRLSSAGVGLLSI</sequence>